<sequence>MEDSQKKVPKIPDGFQDILESLSYDVLRAQPDDVLRFCVENLTNKLQRGESIKFDPKAVNRKTTEAENSAMEPSEVAAPRPYTRRQGVAAESWDPENVEQTEKKVYPKTDEQKTKLMDSVRSILLFRCLDEDDRLEVVDAMFERKVAPGENVITVGEPGDNFYIVDSGTFDIFILQDGKPKKVSQYVDQGSFGELALMYNTPRAATVQAVTEGTLWAMSRETFRSIVLTKAFKKRKLYETLLESVDLLEPLSAYQRMSLADALYTRIVEANEPVFMQGELGQEMYFIESGKVSVVMHATEKENDGEEEKQKEVELCTLGQNDYFGELALLTKKPRAASVYALERTRLAVLEVDSFERILGPCQAILQKKAEEYAQRREQLNLGKTL</sequence>
<dbReference type="GO" id="GO:0005952">
    <property type="term" value="C:cAMP-dependent protein kinase complex"/>
    <property type="evidence" value="ECO:0007669"/>
    <property type="project" value="InterPro"/>
</dbReference>
<keyword evidence="6 7" id="KW-0114">cAMP</keyword>
<evidence type="ECO:0000256" key="4">
    <source>
        <dbReference type="ARBA" id="ARBA00022737"/>
    </source>
</evidence>
<evidence type="ECO:0000256" key="6">
    <source>
        <dbReference type="ARBA" id="ARBA00023149"/>
    </source>
</evidence>
<dbReference type="Proteomes" id="UP001497525">
    <property type="component" value="Unassembled WGS sequence"/>
</dbReference>
<feature type="binding site" evidence="7">
    <location>
        <position position="203"/>
    </location>
    <ligand>
        <name>3',5'-cyclic AMP</name>
        <dbReference type="ChEBI" id="CHEBI:58165"/>
        <label>1</label>
    </ligand>
</feature>
<dbReference type="GO" id="GO:0004862">
    <property type="term" value="F:cAMP-dependent protein kinase inhibitor activity"/>
    <property type="evidence" value="ECO:0007669"/>
    <property type="project" value="TreeGrafter"/>
</dbReference>
<dbReference type="EMBL" id="CAXLJL010000378">
    <property type="protein sequence ID" value="CAL5137199.1"/>
    <property type="molecule type" value="Genomic_DNA"/>
</dbReference>
<dbReference type="FunFam" id="2.60.120.10:FF:000017">
    <property type="entry name" value="cAMP-dependent protein kinase type II regulatory subunit"/>
    <property type="match status" value="1"/>
</dbReference>
<evidence type="ECO:0000313" key="11">
    <source>
        <dbReference type="Proteomes" id="UP001497525"/>
    </source>
</evidence>
<dbReference type="GO" id="GO:0005829">
    <property type="term" value="C:cytosol"/>
    <property type="evidence" value="ECO:0007669"/>
    <property type="project" value="TreeGrafter"/>
</dbReference>
<evidence type="ECO:0000256" key="2">
    <source>
        <dbReference type="ARBA" id="ARBA00022553"/>
    </source>
</evidence>
<comment type="similarity">
    <text evidence="1">Belongs to the cAMP-dependent kinase regulatory chain family.</text>
</comment>
<dbReference type="Gene3D" id="1.20.890.10">
    <property type="entry name" value="cAMP-dependent protein kinase regulatory subunit, dimerization-anchoring domain"/>
    <property type="match status" value="1"/>
</dbReference>
<gene>
    <name evidence="10" type="ORF">CDAUBV1_LOCUS11456</name>
</gene>
<dbReference type="InterPro" id="IPR050503">
    <property type="entry name" value="cAMP-dep_PK_reg_su-like"/>
</dbReference>
<dbReference type="SUPFAM" id="SSF47391">
    <property type="entry name" value="Dimerization-anchoring domain of cAMP-dependent PK regulatory subunit"/>
    <property type="match status" value="1"/>
</dbReference>
<evidence type="ECO:0000256" key="1">
    <source>
        <dbReference type="ARBA" id="ARBA00005753"/>
    </source>
</evidence>
<feature type="domain" description="Cyclic nucleotide-binding" evidence="9">
    <location>
        <begin position="247"/>
        <end position="376"/>
    </location>
</feature>
<dbReference type="CDD" id="cd12100">
    <property type="entry name" value="DD_CABYR_SP17"/>
    <property type="match status" value="1"/>
</dbReference>
<dbReference type="PANTHER" id="PTHR11635">
    <property type="entry name" value="CAMP-DEPENDENT PROTEIN KINASE REGULATORY CHAIN"/>
    <property type="match status" value="1"/>
</dbReference>
<dbReference type="CDD" id="cd00038">
    <property type="entry name" value="CAP_ED"/>
    <property type="match status" value="2"/>
</dbReference>
<keyword evidence="4" id="KW-0677">Repeat</keyword>
<proteinExistence type="inferred from homology"/>
<comment type="caution">
    <text evidence="10">The sequence shown here is derived from an EMBL/GenBank/DDBJ whole genome shotgun (WGS) entry which is preliminary data.</text>
</comment>
<dbReference type="PANTHER" id="PTHR11635:SF152">
    <property type="entry name" value="CAMP-DEPENDENT PROTEIN KINASE TYPE I REGULATORY SUBUNIT-RELATED"/>
    <property type="match status" value="1"/>
</dbReference>
<dbReference type="InterPro" id="IPR047579">
    <property type="entry name" value="DD_CABYR_SP17"/>
</dbReference>
<evidence type="ECO:0000313" key="10">
    <source>
        <dbReference type="EMBL" id="CAL5137199.1"/>
    </source>
</evidence>
<evidence type="ECO:0000256" key="5">
    <source>
        <dbReference type="ARBA" id="ARBA00022741"/>
    </source>
</evidence>
<dbReference type="SUPFAM" id="SSF51206">
    <property type="entry name" value="cAMP-binding domain-like"/>
    <property type="match status" value="2"/>
</dbReference>
<dbReference type="InterPro" id="IPR018488">
    <property type="entry name" value="cNMP-bd_CS"/>
</dbReference>
<keyword evidence="2" id="KW-0597">Phosphoprotein</keyword>
<feature type="domain" description="Cyclic nucleotide-binding" evidence="9">
    <location>
        <begin position="125"/>
        <end position="244"/>
    </location>
</feature>
<accession>A0AAV2TJM9</accession>
<feature type="binding site" evidence="7">
    <location>
        <position position="326"/>
    </location>
    <ligand>
        <name>3',5'-cyclic AMP</name>
        <dbReference type="ChEBI" id="CHEBI:58165"/>
        <label>2</label>
    </ligand>
</feature>
<dbReference type="Pfam" id="PF00027">
    <property type="entry name" value="cNMP_binding"/>
    <property type="match status" value="2"/>
</dbReference>
<dbReference type="Pfam" id="PF02197">
    <property type="entry name" value="RIIa"/>
    <property type="match status" value="1"/>
</dbReference>
<dbReference type="PRINTS" id="PR00103">
    <property type="entry name" value="CAMPKINASE"/>
</dbReference>
<dbReference type="InterPro" id="IPR003117">
    <property type="entry name" value="cAMP_dep_PK_reg_su_I/II_a/b"/>
</dbReference>
<dbReference type="PROSITE" id="PS00888">
    <property type="entry name" value="CNMP_BINDING_1"/>
    <property type="match status" value="1"/>
</dbReference>
<keyword evidence="5 7" id="KW-0547">Nucleotide-binding</keyword>
<dbReference type="GO" id="GO:0030552">
    <property type="term" value="F:cAMP binding"/>
    <property type="evidence" value="ECO:0007669"/>
    <property type="project" value="UniProtKB-KW"/>
</dbReference>
<dbReference type="PROSITE" id="PS50042">
    <property type="entry name" value="CNMP_BINDING_3"/>
    <property type="match status" value="2"/>
</dbReference>
<evidence type="ECO:0000256" key="7">
    <source>
        <dbReference type="PIRSR" id="PIRSR000548-1"/>
    </source>
</evidence>
<evidence type="ECO:0000256" key="3">
    <source>
        <dbReference type="ARBA" id="ARBA00022566"/>
    </source>
</evidence>
<dbReference type="InterPro" id="IPR000595">
    <property type="entry name" value="cNMP-bd_dom"/>
</dbReference>
<dbReference type="PROSITE" id="PS00889">
    <property type="entry name" value="CNMP_BINDING_2"/>
    <property type="match status" value="2"/>
</dbReference>
<dbReference type="InterPro" id="IPR012198">
    <property type="entry name" value="cAMP_dep_PK_reg_su"/>
</dbReference>
<protein>
    <recommendedName>
        <fullName evidence="9">Cyclic nucleotide-binding domain-containing protein</fullName>
    </recommendedName>
</protein>
<feature type="binding site" evidence="7">
    <location>
        <position position="194"/>
    </location>
    <ligand>
        <name>3',5'-cyclic AMP</name>
        <dbReference type="ChEBI" id="CHEBI:58165"/>
        <label>1</label>
    </ligand>
</feature>
<dbReference type="AlphaFoldDB" id="A0AAV2TJM9"/>
<evidence type="ECO:0000259" key="9">
    <source>
        <dbReference type="PROSITE" id="PS50042"/>
    </source>
</evidence>
<name>A0AAV2TJM9_CALDB</name>
<dbReference type="SMART" id="SM00394">
    <property type="entry name" value="RIIa"/>
    <property type="match status" value="1"/>
</dbReference>
<feature type="binding site" evidence="7">
    <location>
        <position position="335"/>
    </location>
    <ligand>
        <name>3',5'-cyclic AMP</name>
        <dbReference type="ChEBI" id="CHEBI:58165"/>
        <label>2</label>
    </ligand>
</feature>
<organism evidence="10 11">
    <name type="scientific">Calicophoron daubneyi</name>
    <name type="common">Rumen fluke</name>
    <name type="synonym">Paramphistomum daubneyi</name>
    <dbReference type="NCBI Taxonomy" id="300641"/>
    <lineage>
        <taxon>Eukaryota</taxon>
        <taxon>Metazoa</taxon>
        <taxon>Spiralia</taxon>
        <taxon>Lophotrochozoa</taxon>
        <taxon>Platyhelminthes</taxon>
        <taxon>Trematoda</taxon>
        <taxon>Digenea</taxon>
        <taxon>Plagiorchiida</taxon>
        <taxon>Pronocephalata</taxon>
        <taxon>Paramphistomoidea</taxon>
        <taxon>Paramphistomidae</taxon>
        <taxon>Calicophoron</taxon>
    </lineage>
</organism>
<evidence type="ECO:0000256" key="8">
    <source>
        <dbReference type="SAM" id="MobiDB-lite"/>
    </source>
</evidence>
<dbReference type="SMART" id="SM00100">
    <property type="entry name" value="cNMP"/>
    <property type="match status" value="2"/>
</dbReference>
<dbReference type="InterPro" id="IPR014710">
    <property type="entry name" value="RmlC-like_jellyroll"/>
</dbReference>
<keyword evidence="3 7" id="KW-0116">cAMP-binding</keyword>
<dbReference type="GO" id="GO:0034236">
    <property type="term" value="F:protein kinase A catalytic subunit binding"/>
    <property type="evidence" value="ECO:0007669"/>
    <property type="project" value="TreeGrafter"/>
</dbReference>
<reference evidence="10" key="1">
    <citation type="submission" date="2024-06" db="EMBL/GenBank/DDBJ databases">
        <authorList>
            <person name="Liu X."/>
            <person name="Lenzi L."/>
            <person name="Haldenby T S."/>
            <person name="Uol C."/>
        </authorList>
    </citation>
    <scope>NUCLEOTIDE SEQUENCE</scope>
</reference>
<dbReference type="PIRSF" id="PIRSF000548">
    <property type="entry name" value="PK_regulatory"/>
    <property type="match status" value="1"/>
</dbReference>
<dbReference type="Gene3D" id="2.60.120.10">
    <property type="entry name" value="Jelly Rolls"/>
    <property type="match status" value="2"/>
</dbReference>
<dbReference type="InterPro" id="IPR018490">
    <property type="entry name" value="cNMP-bd_dom_sf"/>
</dbReference>
<feature type="region of interest" description="Disordered" evidence="8">
    <location>
        <begin position="59"/>
        <end position="80"/>
    </location>
</feature>